<proteinExistence type="predicted"/>
<dbReference type="SUPFAM" id="SSF56529">
    <property type="entry name" value="FAH"/>
    <property type="match status" value="1"/>
</dbReference>
<dbReference type="Proteomes" id="UP000006057">
    <property type="component" value="Plasmid pMYCCH.02"/>
</dbReference>
<dbReference type="EMBL" id="CP003055">
    <property type="protein sequence ID" value="AFM20585.1"/>
    <property type="molecule type" value="Genomic_DNA"/>
</dbReference>
<evidence type="ECO:0000313" key="3">
    <source>
        <dbReference type="Proteomes" id="UP000006057"/>
    </source>
</evidence>
<dbReference type="RefSeq" id="WP_014805826.1">
    <property type="nucleotide sequence ID" value="NC_018023.1"/>
</dbReference>
<dbReference type="EMBL" id="GU174752">
    <property type="protein sequence ID" value="ACZ56348.1"/>
    <property type="molecule type" value="Genomic_DNA"/>
</dbReference>
<dbReference type="AlphaFoldDB" id="D2K2E2"/>
<geneLocation type="plasmid" evidence="2 3">
    <name>pMYCCH.02</name>
</geneLocation>
<sequence>MLKELQSAFSRNGSHDFFSDSGVIATHTGPVVGYVLSKSLIGIDFDIDDSLEPITERVLVEDCGVVSVGSLVAPRVETHIGVLLSTRVSGDTAVRPDECIAAAFPVLRVLTGNGEAISAAIAVGSPSLRKDVLEDSLASLNRNGSVVAAGEGAAIGQSPGSAFAAIARRLVEADQALSRGHIVLTGSIHRSVPARPGDHFRCDVLGLGSVCIRCVD</sequence>
<name>D2K2E2_MYCCN</name>
<dbReference type="Gene3D" id="3.90.850.10">
    <property type="entry name" value="Fumarylacetoacetase-like, C-terminal domain"/>
    <property type="match status" value="1"/>
</dbReference>
<dbReference type="OrthoDB" id="4611789at2"/>
<dbReference type="PANTHER" id="PTHR30143:SF0">
    <property type="entry name" value="2-KETO-4-PENTENOATE HYDRATASE"/>
    <property type="match status" value="1"/>
</dbReference>
<reference evidence="1" key="1">
    <citation type="journal article" date="2011" name="Environ. Microbiol. Rep.">
        <title>Untangling the multiple monooxygenases of Mycobacterium chubuense strain NBB4, a versatile hydrocarbon degrader.</title>
        <authorList>
            <person name="Coleman N.V."/>
            <person name="Yau S."/>
            <person name="Wilson N.L."/>
            <person name="Nolan L.M."/>
            <person name="Migocki M.D."/>
            <person name="Ly M.A."/>
            <person name="Crossett B."/>
            <person name="Holmes A.J."/>
        </authorList>
    </citation>
    <scope>NUCLEOTIDE SEQUENCE</scope>
    <source>
        <strain evidence="1">NBB4</strain>
    </source>
</reference>
<evidence type="ECO:0000313" key="1">
    <source>
        <dbReference type="EMBL" id="ACZ56348.1"/>
    </source>
</evidence>
<dbReference type="InterPro" id="IPR036663">
    <property type="entry name" value="Fumarylacetoacetase_C_sf"/>
</dbReference>
<gene>
    <name evidence="2" type="ordered locus">Mycch_5981</name>
</gene>
<organism evidence="1">
    <name type="scientific">Mycolicibacterium chubuense (strain NBB4)</name>
    <name type="common">Mycobacterium chubuense</name>
    <dbReference type="NCBI Taxonomy" id="710421"/>
    <lineage>
        <taxon>Bacteria</taxon>
        <taxon>Bacillati</taxon>
        <taxon>Actinomycetota</taxon>
        <taxon>Actinomycetes</taxon>
        <taxon>Mycobacteriales</taxon>
        <taxon>Mycobacteriaceae</taxon>
        <taxon>Mycolicibacterium</taxon>
    </lineage>
</organism>
<dbReference type="PANTHER" id="PTHR30143">
    <property type="entry name" value="ACID HYDRATASE"/>
    <property type="match status" value="1"/>
</dbReference>
<keyword evidence="3" id="KW-1185">Reference proteome</keyword>
<evidence type="ECO:0000313" key="2">
    <source>
        <dbReference type="EMBL" id="AFM20585.1"/>
    </source>
</evidence>
<dbReference type="HOGENOM" id="CLU_1233909_0_0_11"/>
<keyword evidence="2" id="KW-0614">Plasmid</keyword>
<dbReference type="KEGG" id="mcb:Mycch_5981"/>
<accession>D2K2E2</accession>
<reference evidence="2 3" key="2">
    <citation type="submission" date="2012-06" db="EMBL/GenBank/DDBJ databases">
        <title>Complete sequence of plasmid 2 of Mycobacterium chubuense NBB4.</title>
        <authorList>
            <consortium name="US DOE Joint Genome Institute"/>
            <person name="Lucas S."/>
            <person name="Han J."/>
            <person name="Lapidus A."/>
            <person name="Cheng J.-F."/>
            <person name="Goodwin L."/>
            <person name="Pitluck S."/>
            <person name="Peters L."/>
            <person name="Mikhailova N."/>
            <person name="Teshima H."/>
            <person name="Detter J.C."/>
            <person name="Han C."/>
            <person name="Tapia R."/>
            <person name="Land M."/>
            <person name="Hauser L."/>
            <person name="Kyrpides N."/>
            <person name="Ivanova N."/>
            <person name="Pagani I."/>
            <person name="Mattes T."/>
            <person name="Holmes A."/>
            <person name="Rutledge P."/>
            <person name="Paulsen I."/>
            <person name="Coleman N."/>
            <person name="Woyke T."/>
        </authorList>
    </citation>
    <scope>NUCLEOTIDE SEQUENCE [LARGE SCALE GENOMIC DNA]</scope>
    <source>
        <strain evidence="2 3">NBB4</strain>
        <plasmid evidence="2 3">pMYCCH.02</plasmid>
    </source>
</reference>
<dbReference type="GO" id="GO:0008684">
    <property type="term" value="F:2-oxopent-4-enoate hydratase activity"/>
    <property type="evidence" value="ECO:0007669"/>
    <property type="project" value="TreeGrafter"/>
</dbReference>
<protein>
    <submittedName>
        <fullName evidence="1">Putative 2-oxopent-4-enoate hydratase</fullName>
    </submittedName>
</protein>
<dbReference type="InterPro" id="IPR050772">
    <property type="entry name" value="Hydratase-Decarb/MhpD_sf"/>
</dbReference>
<dbReference type="GO" id="GO:0005737">
    <property type="term" value="C:cytoplasm"/>
    <property type="evidence" value="ECO:0007669"/>
    <property type="project" value="TreeGrafter"/>
</dbReference>